<dbReference type="EMBL" id="KV417695">
    <property type="protein sequence ID" value="KZP09645.1"/>
    <property type="molecule type" value="Genomic_DNA"/>
</dbReference>
<protein>
    <submittedName>
        <fullName evidence="2">Uncharacterized protein</fullName>
    </submittedName>
</protein>
<sequence length="296" mass="32124">MFALTTVTEFISTAFIRTNNYTRHSLAPATLSSAAITAVAVLESPRQVEGQPKSVVFDAQIYQGLGQQPLVAHLHYFNKYNMSFLDDVGVYFLHAMVAKAVEDAELLRSNDNIVYNLVGDIKFLIPASKTEPTYLLWVHIVGTVSGTPEKDTFDIDAAQYTAALKAHKAKSCLPVLCFVKDSPRYAKYNKPVPRANSQVCCGGFLTSADRKTEDSVPSRFRLNIDNVTFLGQSTVPAKSSSTGDADDSQPSVKCVPGLKYDWSTSTWAAKRFKPDANNNGSASAASSSGSSQTLTD</sequence>
<dbReference type="OrthoDB" id="3050469at2759"/>
<proteinExistence type="predicted"/>
<evidence type="ECO:0000313" key="2">
    <source>
        <dbReference type="EMBL" id="KZP09645.1"/>
    </source>
</evidence>
<feature type="region of interest" description="Disordered" evidence="1">
    <location>
        <begin position="235"/>
        <end position="255"/>
    </location>
</feature>
<dbReference type="AlphaFoldDB" id="A0A165YK97"/>
<name>A0A165YK97_9AGAM</name>
<organism evidence="2">
    <name type="scientific">Athelia psychrophila</name>
    <dbReference type="NCBI Taxonomy" id="1759441"/>
    <lineage>
        <taxon>Eukaryota</taxon>
        <taxon>Fungi</taxon>
        <taxon>Dikarya</taxon>
        <taxon>Basidiomycota</taxon>
        <taxon>Agaricomycotina</taxon>
        <taxon>Agaricomycetes</taxon>
        <taxon>Agaricomycetidae</taxon>
        <taxon>Atheliales</taxon>
        <taxon>Atheliaceae</taxon>
        <taxon>Athelia</taxon>
    </lineage>
</organism>
<evidence type="ECO:0000256" key="1">
    <source>
        <dbReference type="SAM" id="MobiDB-lite"/>
    </source>
</evidence>
<gene>
    <name evidence="2" type="ORF">FIBSPDRAFT_963772</name>
</gene>
<feature type="compositionally biased region" description="Low complexity" evidence="1">
    <location>
        <begin position="276"/>
        <end position="296"/>
    </location>
</feature>
<dbReference type="STRING" id="436010.A0A165YK97"/>
<feature type="region of interest" description="Disordered" evidence="1">
    <location>
        <begin position="273"/>
        <end position="296"/>
    </location>
</feature>
<feature type="compositionally biased region" description="Polar residues" evidence="1">
    <location>
        <begin position="235"/>
        <end position="251"/>
    </location>
</feature>
<reference evidence="2" key="1">
    <citation type="journal article" date="2016" name="Mol. Biol. Evol.">
        <title>Comparative Genomics of Early-Diverging Mushroom-Forming Fungi Provides Insights into the Origins of Lignocellulose Decay Capabilities.</title>
        <authorList>
            <person name="Nagy L.G."/>
            <person name="Riley R."/>
            <person name="Tritt A."/>
            <person name="Adam C."/>
            <person name="Daum C."/>
            <person name="Floudas D."/>
            <person name="Sun H."/>
            <person name="Yadav J.S."/>
            <person name="Pangilinan J."/>
            <person name="Larsson K.H."/>
            <person name="Matsuura K."/>
            <person name="Barry K."/>
            <person name="Labutti K."/>
            <person name="Kuo R."/>
            <person name="Ohm R.A."/>
            <person name="Bhattacharya S.S."/>
            <person name="Shirouzu T."/>
            <person name="Yoshinaga Y."/>
            <person name="Martin F.M."/>
            <person name="Grigoriev I.V."/>
            <person name="Hibbett D.S."/>
        </authorList>
    </citation>
    <scope>NUCLEOTIDE SEQUENCE [LARGE SCALE GENOMIC DNA]</scope>
    <source>
        <strain evidence="2">CBS 109695</strain>
    </source>
</reference>
<accession>A0A165YK97</accession>